<dbReference type="InterPro" id="IPR008969">
    <property type="entry name" value="CarboxyPept-like_regulatory"/>
</dbReference>
<dbReference type="Gene3D" id="2.60.40.10">
    <property type="entry name" value="Immunoglobulins"/>
    <property type="match status" value="1"/>
</dbReference>
<keyword evidence="2" id="KW-0812">Transmembrane</keyword>
<accession>M0MME9</accession>
<sequence length="403" mass="41485">MNTRLTLAILLCCLVVIPTTAAAADISGTVTTDNGTADGANVTIAAVSENFTAVGDPVTTTVSESSFAAEVPDAPVHIVRVATGGGTHHAVLRETNSTTIALNAAITGRVLDDGSEGRANTTVELVDASGFAVDSTLTGDNGTFAFDPVESNESYRLRVSADGIPYQETVNTTVGEQNVTVATPAPTDDPSALSVANRSPAGHVLQVLAPQNESGVPSVVETISLHNTGERPFVGNVTIDVPADAQPYSGMVAGERAQYRRTEGGVRLNLTVPANGTTQAGVAYDLQNESFVKTLRRNATRLAVVMQDYNVSAVAHSENLRVGNASISLLTNDEPLRANDTISVNVSGARAEGPHMDLGTPSTASANASAPSESSSLTPFPTVPIFGGLAAVVVSGLVAYRVF</sequence>
<evidence type="ECO:0008006" key="5">
    <source>
        <dbReference type="Google" id="ProtNLM"/>
    </source>
</evidence>
<dbReference type="EMBL" id="AOMC01000085">
    <property type="protein sequence ID" value="EMA46872.1"/>
    <property type="molecule type" value="Genomic_DNA"/>
</dbReference>
<protein>
    <recommendedName>
        <fullName evidence="5">Carboxypeptidase regulatory-like domain-containing protein</fullName>
    </recommendedName>
</protein>
<dbReference type="Pfam" id="PF13620">
    <property type="entry name" value="CarboxypepD_reg"/>
    <property type="match status" value="1"/>
</dbReference>
<dbReference type="OrthoDB" id="195877at2157"/>
<gene>
    <name evidence="3" type="ORF">C448_05753</name>
</gene>
<keyword evidence="4" id="KW-1185">Reference proteome</keyword>
<dbReference type="eggNOG" id="arCOG02087">
    <property type="taxonomic scope" value="Archaea"/>
</dbReference>
<feature type="transmembrane region" description="Helical" evidence="2">
    <location>
        <begin position="383"/>
        <end position="402"/>
    </location>
</feature>
<dbReference type="SUPFAM" id="SSF49464">
    <property type="entry name" value="Carboxypeptidase regulatory domain-like"/>
    <property type="match status" value="1"/>
</dbReference>
<evidence type="ECO:0000256" key="2">
    <source>
        <dbReference type="SAM" id="Phobius"/>
    </source>
</evidence>
<organism evidence="3 4">
    <name type="scientific">Halococcus morrhuae DSM 1307</name>
    <dbReference type="NCBI Taxonomy" id="931277"/>
    <lineage>
        <taxon>Archaea</taxon>
        <taxon>Methanobacteriati</taxon>
        <taxon>Methanobacteriota</taxon>
        <taxon>Stenosarchaea group</taxon>
        <taxon>Halobacteria</taxon>
        <taxon>Halobacteriales</taxon>
        <taxon>Halococcaceae</taxon>
        <taxon>Halococcus</taxon>
    </lineage>
</organism>
<dbReference type="RefSeq" id="WP_004052633.1">
    <property type="nucleotide sequence ID" value="NZ_AOMC01000085.1"/>
</dbReference>
<comment type="caution">
    <text evidence="3">The sequence shown here is derived from an EMBL/GenBank/DDBJ whole genome shotgun (WGS) entry which is preliminary data.</text>
</comment>
<dbReference type="AlphaFoldDB" id="M0MME9"/>
<name>M0MME9_HALMO</name>
<evidence type="ECO:0000313" key="4">
    <source>
        <dbReference type="Proteomes" id="UP000011568"/>
    </source>
</evidence>
<keyword evidence="2" id="KW-0472">Membrane</keyword>
<proteinExistence type="predicted"/>
<keyword evidence="2" id="KW-1133">Transmembrane helix</keyword>
<feature type="compositionally biased region" description="Low complexity" evidence="1">
    <location>
        <begin position="360"/>
        <end position="373"/>
    </location>
</feature>
<dbReference type="STRING" id="931277.C448_05753"/>
<dbReference type="PATRIC" id="fig|931277.6.peg.1124"/>
<evidence type="ECO:0000313" key="3">
    <source>
        <dbReference type="EMBL" id="EMA46872.1"/>
    </source>
</evidence>
<dbReference type="Proteomes" id="UP000011568">
    <property type="component" value="Unassembled WGS sequence"/>
</dbReference>
<reference evidence="3 4" key="1">
    <citation type="journal article" date="2014" name="PLoS Genet.">
        <title>Phylogenetically driven sequencing of extremely halophilic archaea reveals strategies for static and dynamic osmo-response.</title>
        <authorList>
            <person name="Becker E.A."/>
            <person name="Seitzer P.M."/>
            <person name="Tritt A."/>
            <person name="Larsen D."/>
            <person name="Krusor M."/>
            <person name="Yao A.I."/>
            <person name="Wu D."/>
            <person name="Madern D."/>
            <person name="Eisen J.A."/>
            <person name="Darling A.E."/>
            <person name="Facciotti M.T."/>
        </authorList>
    </citation>
    <scope>NUCLEOTIDE SEQUENCE [LARGE SCALE GENOMIC DNA]</scope>
    <source>
        <strain evidence="3 4">DSM 1307</strain>
    </source>
</reference>
<dbReference type="InterPro" id="IPR013783">
    <property type="entry name" value="Ig-like_fold"/>
</dbReference>
<evidence type="ECO:0000256" key="1">
    <source>
        <dbReference type="SAM" id="MobiDB-lite"/>
    </source>
</evidence>
<feature type="region of interest" description="Disordered" evidence="1">
    <location>
        <begin position="350"/>
        <end position="373"/>
    </location>
</feature>